<dbReference type="AlphaFoldDB" id="A0A0U5BDL8"/>
<evidence type="ECO:0000313" key="2">
    <source>
        <dbReference type="Proteomes" id="UP000217696"/>
    </source>
</evidence>
<gene>
    <name evidence="1" type="ORF">CB4_03939</name>
</gene>
<organism evidence="1 2">
    <name type="scientific">Aneurinibacillus soli</name>
    <dbReference type="NCBI Taxonomy" id="1500254"/>
    <lineage>
        <taxon>Bacteria</taxon>
        <taxon>Bacillati</taxon>
        <taxon>Bacillota</taxon>
        <taxon>Bacilli</taxon>
        <taxon>Bacillales</taxon>
        <taxon>Paenibacillaceae</taxon>
        <taxon>Aneurinibacillus group</taxon>
        <taxon>Aneurinibacillus</taxon>
    </lineage>
</organism>
<reference evidence="1 2" key="1">
    <citation type="submission" date="2015-12" db="EMBL/GenBank/DDBJ databases">
        <title>Genome sequence of Aneurinibacillus soli.</title>
        <authorList>
            <person name="Lee J.S."/>
            <person name="Lee K.C."/>
            <person name="Kim K.K."/>
            <person name="Lee B.W."/>
        </authorList>
    </citation>
    <scope>NUCLEOTIDE SEQUENCE [LARGE SCALE GENOMIC DNA]</scope>
    <source>
        <strain evidence="1 2">CB4</strain>
    </source>
</reference>
<protein>
    <submittedName>
        <fullName evidence="1">Uncharacterized protein</fullName>
    </submittedName>
</protein>
<proteinExistence type="predicted"/>
<accession>A0A0U5BDL8</accession>
<dbReference type="EMBL" id="AP017312">
    <property type="protein sequence ID" value="BAU29702.1"/>
    <property type="molecule type" value="Genomic_DNA"/>
</dbReference>
<dbReference type="OrthoDB" id="2923257at2"/>
<dbReference type="Proteomes" id="UP000217696">
    <property type="component" value="Chromosome"/>
</dbReference>
<sequence length="116" mass="13213">MRSEGWGLGRAVGEFFLLLEKYPDKSEHLVIFRNFLKLFLRSKTSNGVLATVEVMTVLKHERPVVFSMLKKQANMDSVLNLLIQLEMDIEEARKRLHDIVNQAGVLKVGQESLSGE</sequence>
<dbReference type="KEGG" id="asoc:CB4_03939"/>
<evidence type="ECO:0000313" key="1">
    <source>
        <dbReference type="EMBL" id="BAU29702.1"/>
    </source>
</evidence>
<name>A0A0U5BDL8_9BACL</name>
<dbReference type="RefSeq" id="WP_096467357.1">
    <property type="nucleotide sequence ID" value="NZ_AP017312.1"/>
</dbReference>
<keyword evidence="2" id="KW-1185">Reference proteome</keyword>